<gene>
    <name evidence="3" type="ORF">GCM10007362_14000</name>
</gene>
<dbReference type="Gene3D" id="1.10.530.10">
    <property type="match status" value="1"/>
</dbReference>
<dbReference type="PANTHER" id="PTHR37423">
    <property type="entry name" value="SOLUBLE LYTIC MUREIN TRANSGLYCOSYLASE-RELATED"/>
    <property type="match status" value="1"/>
</dbReference>
<proteinExistence type="inferred from homology"/>
<organism evidence="3 4">
    <name type="scientific">Saccharibacillus endophyticus</name>
    <dbReference type="NCBI Taxonomy" id="2060666"/>
    <lineage>
        <taxon>Bacteria</taxon>
        <taxon>Bacillati</taxon>
        <taxon>Bacillota</taxon>
        <taxon>Bacilli</taxon>
        <taxon>Bacillales</taxon>
        <taxon>Paenibacillaceae</taxon>
        <taxon>Saccharibacillus</taxon>
    </lineage>
</organism>
<evidence type="ECO:0000259" key="2">
    <source>
        <dbReference type="Pfam" id="PF01464"/>
    </source>
</evidence>
<dbReference type="Proteomes" id="UP000605427">
    <property type="component" value="Unassembled WGS sequence"/>
</dbReference>
<dbReference type="RefSeq" id="WP_172247096.1">
    <property type="nucleotide sequence ID" value="NZ_BMDD01000001.1"/>
</dbReference>
<dbReference type="CDD" id="cd00254">
    <property type="entry name" value="LT-like"/>
    <property type="match status" value="1"/>
</dbReference>
<keyword evidence="4" id="KW-1185">Reference proteome</keyword>
<comment type="caution">
    <text evidence="3">The sequence shown here is derived from an EMBL/GenBank/DDBJ whole genome shotgun (WGS) entry which is preliminary data.</text>
</comment>
<accession>A0ABQ1ZRS4</accession>
<dbReference type="InterPro" id="IPR008258">
    <property type="entry name" value="Transglycosylase_SLT_dom_1"/>
</dbReference>
<reference evidence="4" key="1">
    <citation type="journal article" date="2019" name="Int. J. Syst. Evol. Microbiol.">
        <title>The Global Catalogue of Microorganisms (GCM) 10K type strain sequencing project: providing services to taxonomists for standard genome sequencing and annotation.</title>
        <authorList>
            <consortium name="The Broad Institute Genomics Platform"/>
            <consortium name="The Broad Institute Genome Sequencing Center for Infectious Disease"/>
            <person name="Wu L."/>
            <person name="Ma J."/>
        </authorList>
    </citation>
    <scope>NUCLEOTIDE SEQUENCE [LARGE SCALE GENOMIC DNA]</scope>
    <source>
        <strain evidence="4">CCM 8702</strain>
    </source>
</reference>
<feature type="domain" description="Transglycosylase SLT" evidence="2">
    <location>
        <begin position="123"/>
        <end position="219"/>
    </location>
</feature>
<dbReference type="InterPro" id="IPR000189">
    <property type="entry name" value="Transglyc_AS"/>
</dbReference>
<name>A0ABQ1ZRS4_9BACL</name>
<evidence type="ECO:0000313" key="4">
    <source>
        <dbReference type="Proteomes" id="UP000605427"/>
    </source>
</evidence>
<sequence length="253" mass="26728">MIIEPKTAKQLIEFQWMDSMNLDKSSLNNMAQGKIDSSVFAALLQQKMEQSGTSSISAEELLKTLAAISLPADQVDSLKKGAMSLNGASSLDGSSAKIEMPQVSEPKVRSGTPNTGAAQYADIVQAASAKYGIPQSLINGIIDAESSFNPNAQSGAGAKGLMQLMDGTAAGLGVTNSFDPEQNINGGSSYIASMLIRFGGSQRLALAAYNAGPGTLQRLGIRTEEDLNAKFDQLPRETQKYIGRVESAQAKYI</sequence>
<comment type="similarity">
    <text evidence="1">Belongs to the transglycosylase Slt family.</text>
</comment>
<dbReference type="PANTHER" id="PTHR37423:SF2">
    <property type="entry name" value="MEMBRANE-BOUND LYTIC MUREIN TRANSGLYCOSYLASE C"/>
    <property type="match status" value="1"/>
</dbReference>
<evidence type="ECO:0000256" key="1">
    <source>
        <dbReference type="ARBA" id="ARBA00007734"/>
    </source>
</evidence>
<dbReference type="EMBL" id="BMDD01000001">
    <property type="protein sequence ID" value="GGH74168.1"/>
    <property type="molecule type" value="Genomic_DNA"/>
</dbReference>
<dbReference type="InterPro" id="IPR023346">
    <property type="entry name" value="Lysozyme-like_dom_sf"/>
</dbReference>
<dbReference type="SUPFAM" id="SSF53955">
    <property type="entry name" value="Lysozyme-like"/>
    <property type="match status" value="1"/>
</dbReference>
<dbReference type="Pfam" id="PF01464">
    <property type="entry name" value="SLT"/>
    <property type="match status" value="1"/>
</dbReference>
<evidence type="ECO:0000313" key="3">
    <source>
        <dbReference type="EMBL" id="GGH74168.1"/>
    </source>
</evidence>
<dbReference type="PROSITE" id="PS00922">
    <property type="entry name" value="TRANSGLYCOSYLASE"/>
    <property type="match status" value="1"/>
</dbReference>
<protein>
    <submittedName>
        <fullName evidence="3">Slt family transglycosylase</fullName>
    </submittedName>
</protein>